<feature type="DNA-binding region" description="H-T-H motif" evidence="3">
    <location>
        <begin position="20"/>
        <end position="39"/>
    </location>
</feature>
<reference evidence="5 6" key="1">
    <citation type="submission" date="2019-11" db="EMBL/GenBank/DDBJ databases">
        <authorList>
            <person name="Li X."/>
        </authorList>
    </citation>
    <scope>NUCLEOTIDE SEQUENCE [LARGE SCALE GENOMIC DNA]</scope>
    <source>
        <strain evidence="5 6">L9</strain>
    </source>
</reference>
<sequence length="175" mass="20433">MVLKDSLMKLLGEKPITAITVKELCKLADINRSTFYTHYSDQFDLLEQIEDELIEDMNTYLSTYNFEQTEEALQMTEKLIEYFASKQTECRTLLNKNGDSSFQKKVTVVAQRFIMEKWMKVSNLEKEISEYLSTFIVNGSIQVMKMWLYNGMDKSPKEMAELINNFINKGLLGMK</sequence>
<keyword evidence="2 3" id="KW-0238">DNA-binding</keyword>
<evidence type="ECO:0000313" key="5">
    <source>
        <dbReference type="EMBL" id="MUK90311.1"/>
    </source>
</evidence>
<dbReference type="Gene3D" id="1.10.357.10">
    <property type="entry name" value="Tetracycline Repressor, domain 2"/>
    <property type="match status" value="1"/>
</dbReference>
<gene>
    <name evidence="5" type="ORF">GMD78_18215</name>
</gene>
<dbReference type="Proteomes" id="UP000469125">
    <property type="component" value="Unassembled WGS sequence"/>
</dbReference>
<dbReference type="EMBL" id="WOCA01000020">
    <property type="protein sequence ID" value="MUK90311.1"/>
    <property type="molecule type" value="Genomic_DNA"/>
</dbReference>
<dbReference type="InterPro" id="IPR001647">
    <property type="entry name" value="HTH_TetR"/>
</dbReference>
<dbReference type="InterPro" id="IPR009057">
    <property type="entry name" value="Homeodomain-like_sf"/>
</dbReference>
<dbReference type="GO" id="GO:0003677">
    <property type="term" value="F:DNA binding"/>
    <property type="evidence" value="ECO:0007669"/>
    <property type="project" value="UniProtKB-UniRule"/>
</dbReference>
<dbReference type="AlphaFoldDB" id="A0A6N8FMB1"/>
<keyword evidence="1" id="KW-0678">Repressor</keyword>
<dbReference type="SUPFAM" id="SSF46689">
    <property type="entry name" value="Homeodomain-like"/>
    <property type="match status" value="1"/>
</dbReference>
<keyword evidence="6" id="KW-1185">Reference proteome</keyword>
<organism evidence="5 6">
    <name type="scientific">Ornithinibacillus caprae</name>
    <dbReference type="NCBI Taxonomy" id="2678566"/>
    <lineage>
        <taxon>Bacteria</taxon>
        <taxon>Bacillati</taxon>
        <taxon>Bacillota</taxon>
        <taxon>Bacilli</taxon>
        <taxon>Bacillales</taxon>
        <taxon>Bacillaceae</taxon>
        <taxon>Ornithinibacillus</taxon>
    </lineage>
</organism>
<protein>
    <submittedName>
        <fullName evidence="5">TetR family transcriptional regulator</fullName>
    </submittedName>
</protein>
<evidence type="ECO:0000256" key="2">
    <source>
        <dbReference type="ARBA" id="ARBA00023125"/>
    </source>
</evidence>
<dbReference type="PANTHER" id="PTHR43479">
    <property type="entry name" value="ACREF/ENVCD OPERON REPRESSOR-RELATED"/>
    <property type="match status" value="1"/>
</dbReference>
<accession>A0A6N8FMB1</accession>
<name>A0A6N8FMB1_9BACI</name>
<comment type="caution">
    <text evidence="5">The sequence shown here is derived from an EMBL/GenBank/DDBJ whole genome shotgun (WGS) entry which is preliminary data.</text>
</comment>
<evidence type="ECO:0000256" key="1">
    <source>
        <dbReference type="ARBA" id="ARBA00022491"/>
    </source>
</evidence>
<dbReference type="InterPro" id="IPR039532">
    <property type="entry name" value="TetR_C_Firmicutes"/>
</dbReference>
<dbReference type="PANTHER" id="PTHR43479:SF7">
    <property type="entry name" value="TETR-FAMILY TRANSCRIPTIONAL REGULATOR"/>
    <property type="match status" value="1"/>
</dbReference>
<feature type="domain" description="HTH tetR-type" evidence="4">
    <location>
        <begin position="1"/>
        <end position="57"/>
    </location>
</feature>
<evidence type="ECO:0000256" key="3">
    <source>
        <dbReference type="PROSITE-ProRule" id="PRU00335"/>
    </source>
</evidence>
<proteinExistence type="predicted"/>
<dbReference type="PROSITE" id="PS50977">
    <property type="entry name" value="HTH_TETR_2"/>
    <property type="match status" value="1"/>
</dbReference>
<evidence type="ECO:0000259" key="4">
    <source>
        <dbReference type="PROSITE" id="PS50977"/>
    </source>
</evidence>
<dbReference type="InterPro" id="IPR050624">
    <property type="entry name" value="HTH-type_Tx_Regulator"/>
</dbReference>
<dbReference type="Pfam" id="PF14278">
    <property type="entry name" value="TetR_C_8"/>
    <property type="match status" value="1"/>
</dbReference>
<evidence type="ECO:0000313" key="6">
    <source>
        <dbReference type="Proteomes" id="UP000469125"/>
    </source>
</evidence>